<evidence type="ECO:0000313" key="5">
    <source>
        <dbReference type="Proteomes" id="UP000474640"/>
    </source>
</evidence>
<dbReference type="InterPro" id="IPR056884">
    <property type="entry name" value="NPHP3-like_N"/>
</dbReference>
<sequence length="1498" mass="168324">MEGLSAAANIIAVVQLAAKVGKVCVQYAREVKNAPKDIERVKEQVDAISKLLIHTQRLLDGPYRSKLSASTDLESSLSGCKDQLDYLLRKLEVDFTQHPNGKGRRRDKLLRPFKISSHDLKWPFTKTEADDIIRRLITAQELINRALQVDQINVVLSVEQKANLEKLPIANGAIFNSFEDEGEPECLPGTRTDLLRDLNTWIADPKETRIFWLCGMAGTGKSTISRTLARILSENGQLGASFFFKRGKANRGDASRFFSTLAMDLQSIIPQLGPYISETVEKDPNICQKSLSEQFQKLLFDPLKKIRRTDVPDPSKALVLVIDALDECEGDGIVQRIIEFFGQLAGVDLNMRIFATSRPEAPIKAGFEDLTRDHKDILLHNIQEPTIKDDISIFLQYEFGKIRKTRKLGSNWPGDGTIVTLTDMTVPLFISAATLCRFIGDKRFSVHQRLENVLKFRNASFASKLDQTYRPIFDQILADTDKSEEDELIRGFQEIVGTIILLESPLGLTSLSILLDMEEEQLHCRLDRFQSVINISDDPGTPIQIYHLSFRDYLLDRNKHTDWFRINSSQLHWSIGANCLRFLSKALKPDICNLIHPGTRIQDIDPTVRGQHITPEIAYSCQYWAYHLTHCMDESGLDEEKSQTLLKFLESHLLHWLETMIILGALDKALDAVNNLQSPNQGLSALLRDAIFFVNLHSGTISEAPLQLYSSALLFTPENSIIKRLFFRGLPAWIPRPQSWHGDWGYCVRDICPTEIEIQDELVISPDGNLLAFIDGRDTCEVRNAISGKVSQLISITELIRCDGQKMSILSVHFTEDSKYLVAIVNTGQVVLRDLLTGRTSLKIINLDINSNTGHDPEFSNSLQKQIKTSESSQSANYAAFSSDSMFLTFGYDNGQVKMWARSNFESDFQPSHLQGFDFDPILADRRPWDFLLMEFEPKTKTLAAVLYNWWPDGAPLSILEAVTIFILWDIKSGNIVNTYRYYNEKAPYACAFSVDCKYLAVALPESTVEIWDSTSHSTLQQLKESLDRPKNKVRSFKFSPDGKHLAIGYTEQRVRILDLMNEVYIERYKEERGGYWEMGPMVFSKNGYLLFCIRIDQLQAWCIDFAGLKASSHDGTLQSRQIKEPKVSRSIDRVSEVLKPIATLSPDRKYLAVSRSPGKLQLQDLVSGKSQILLTDEPSMGFEAATDFEFSSDSKWLAANRATGHLVLWETNNASGAPRTLEPSDVQGEHRYEVAGGTPRSLCFSIDNNQLFYITGNVTVEAWNLATGSRSRIYMNERYRGFEIQALKPTPDGLHLVLLILWDPVSYIKYLHISTGLIVKTVDLKSIGLDANSYGQLNLFGREFTTSRTLSFSEDGRLLAIAALRTVVILNIDISTAIGAIATEIVNNLSFSTGGPGTGHSLIINRGAESMTVDVSKSLQVSERSPGFLDLGWIVSNNSTILRLPSELHPTGSFVGVAGDVFVFLLENGDPFFLEITDMAIRNLLAEHTNVQGKRGI</sequence>
<comment type="caution">
    <text evidence="4">The sequence shown here is derived from an EMBL/GenBank/DDBJ whole genome shotgun (WGS) entry which is preliminary data.</text>
</comment>
<feature type="domain" description="Nephrocystin 3-like N-terminal" evidence="3">
    <location>
        <begin position="193"/>
        <end position="358"/>
    </location>
</feature>
<dbReference type="InterPro" id="IPR024977">
    <property type="entry name" value="Apc4-like_WD40_dom"/>
</dbReference>
<accession>A0A7C8V8K1</accession>
<evidence type="ECO:0000259" key="2">
    <source>
        <dbReference type="Pfam" id="PF12894"/>
    </source>
</evidence>
<reference evidence="4 5" key="1">
    <citation type="submission" date="2020-01" db="EMBL/GenBank/DDBJ databases">
        <authorList>
            <person name="Palmer J.M."/>
        </authorList>
    </citation>
    <scope>NUCLEOTIDE SEQUENCE [LARGE SCALE GENOMIC DNA]</scope>
    <source>
        <strain evidence="4 5">TWF970</strain>
    </source>
</reference>
<dbReference type="SUPFAM" id="SSF52540">
    <property type="entry name" value="P-loop containing nucleoside triphosphate hydrolases"/>
    <property type="match status" value="1"/>
</dbReference>
<feature type="domain" description="Anaphase-promoting complex subunit 4-like WD40" evidence="2">
    <location>
        <begin position="1029"/>
        <end position="1072"/>
    </location>
</feature>
<dbReference type="Gene3D" id="2.130.10.10">
    <property type="entry name" value="YVTN repeat-like/Quinoprotein amine dehydrogenase"/>
    <property type="match status" value="3"/>
</dbReference>
<evidence type="ECO:0000313" key="4">
    <source>
        <dbReference type="EMBL" id="KAF3275938.1"/>
    </source>
</evidence>
<dbReference type="PANTHER" id="PTHR10039">
    <property type="entry name" value="AMELOGENIN"/>
    <property type="match status" value="1"/>
</dbReference>
<proteinExistence type="predicted"/>
<dbReference type="SUPFAM" id="SSF69322">
    <property type="entry name" value="Tricorn protease domain 2"/>
    <property type="match status" value="1"/>
</dbReference>
<organism evidence="4 5">
    <name type="scientific">Orbilia oligospora</name>
    <name type="common">Nematode-trapping fungus</name>
    <name type="synonym">Arthrobotrys oligospora</name>
    <dbReference type="NCBI Taxonomy" id="2813651"/>
    <lineage>
        <taxon>Eukaryota</taxon>
        <taxon>Fungi</taxon>
        <taxon>Dikarya</taxon>
        <taxon>Ascomycota</taxon>
        <taxon>Pezizomycotina</taxon>
        <taxon>Orbiliomycetes</taxon>
        <taxon>Orbiliales</taxon>
        <taxon>Orbiliaceae</taxon>
        <taxon>Orbilia</taxon>
    </lineage>
</organism>
<dbReference type="OrthoDB" id="674604at2759"/>
<dbReference type="Proteomes" id="UP000474640">
    <property type="component" value="Unassembled WGS sequence"/>
</dbReference>
<dbReference type="Pfam" id="PF12894">
    <property type="entry name" value="ANAPC4_WD40"/>
    <property type="match status" value="1"/>
</dbReference>
<evidence type="ECO:0000259" key="3">
    <source>
        <dbReference type="Pfam" id="PF24883"/>
    </source>
</evidence>
<dbReference type="PANTHER" id="PTHR10039:SF17">
    <property type="entry name" value="FUNGAL STAND N-TERMINAL GOODBYE DOMAIN-CONTAINING PROTEIN-RELATED"/>
    <property type="match status" value="1"/>
</dbReference>
<gene>
    <name evidence="4" type="ORF">TWF970_006548</name>
</gene>
<dbReference type="InterPro" id="IPR015943">
    <property type="entry name" value="WD40/YVTN_repeat-like_dom_sf"/>
</dbReference>
<dbReference type="SMART" id="SM00320">
    <property type="entry name" value="WD40"/>
    <property type="match status" value="5"/>
</dbReference>
<evidence type="ECO:0000256" key="1">
    <source>
        <dbReference type="ARBA" id="ARBA00022737"/>
    </source>
</evidence>
<keyword evidence="1" id="KW-0677">Repeat</keyword>
<protein>
    <submittedName>
        <fullName evidence="4">Uncharacterized protein</fullName>
    </submittedName>
</protein>
<dbReference type="EMBL" id="JAABOJ010000035">
    <property type="protein sequence ID" value="KAF3275938.1"/>
    <property type="molecule type" value="Genomic_DNA"/>
</dbReference>
<name>A0A7C8V8K1_ORBOL</name>
<dbReference type="InterPro" id="IPR036322">
    <property type="entry name" value="WD40_repeat_dom_sf"/>
</dbReference>
<dbReference type="InterPro" id="IPR027417">
    <property type="entry name" value="P-loop_NTPase"/>
</dbReference>
<dbReference type="SUPFAM" id="SSF50978">
    <property type="entry name" value="WD40 repeat-like"/>
    <property type="match status" value="1"/>
</dbReference>
<dbReference type="Gene3D" id="3.40.50.300">
    <property type="entry name" value="P-loop containing nucleotide triphosphate hydrolases"/>
    <property type="match status" value="1"/>
</dbReference>
<dbReference type="Pfam" id="PF24883">
    <property type="entry name" value="NPHP3_N"/>
    <property type="match status" value="1"/>
</dbReference>
<dbReference type="InterPro" id="IPR001680">
    <property type="entry name" value="WD40_rpt"/>
</dbReference>